<proteinExistence type="predicted"/>
<evidence type="ECO:0000313" key="3">
    <source>
        <dbReference type="Proteomes" id="UP000269379"/>
    </source>
</evidence>
<dbReference type="EMBL" id="RKJW01000002">
    <property type="protein sequence ID" value="RPA25416.1"/>
    <property type="molecule type" value="Genomic_DNA"/>
</dbReference>
<name>A0AAX1X4B8_BURML</name>
<evidence type="ECO:0000313" key="2">
    <source>
        <dbReference type="EMBL" id="RPA25416.1"/>
    </source>
</evidence>
<accession>A0AAX1X4B8</accession>
<comment type="caution">
    <text evidence="2">The sequence shown here is derived from an EMBL/GenBank/DDBJ whole genome shotgun (WGS) entry which is preliminary data.</text>
</comment>
<sequence length="62" mass="6505">MLARAVRAGDGREGSLPDGRRARDTAARMTGIARSLAAGGRRAALLRRCCGAAPSELAVRRK</sequence>
<protein>
    <submittedName>
        <fullName evidence="2">Uncharacterized protein</fullName>
    </submittedName>
</protein>
<dbReference type="GeneID" id="96881282"/>
<evidence type="ECO:0000256" key="1">
    <source>
        <dbReference type="SAM" id="MobiDB-lite"/>
    </source>
</evidence>
<gene>
    <name evidence="2" type="ORF">EGT70_20860</name>
</gene>
<organism evidence="2 3">
    <name type="scientific">Burkholderia mallei</name>
    <name type="common">Pseudomonas mallei</name>
    <dbReference type="NCBI Taxonomy" id="13373"/>
    <lineage>
        <taxon>Bacteria</taxon>
        <taxon>Pseudomonadati</taxon>
        <taxon>Pseudomonadota</taxon>
        <taxon>Betaproteobacteria</taxon>
        <taxon>Burkholderiales</taxon>
        <taxon>Burkholderiaceae</taxon>
        <taxon>Burkholderia</taxon>
        <taxon>pseudomallei group</taxon>
    </lineage>
</organism>
<feature type="region of interest" description="Disordered" evidence="1">
    <location>
        <begin position="1"/>
        <end position="26"/>
    </location>
</feature>
<dbReference type="Proteomes" id="UP000269379">
    <property type="component" value="Chromosome 1"/>
</dbReference>
<reference evidence="3" key="1">
    <citation type="submission" date="2018-10" db="EMBL/GenBank/DDBJ databases">
        <title>FDA dAtabase for Regulatory Grade micrObial Sequences (FDA-ARGOS): Supporting development and validation of Infectious Disease Dx tests.</title>
        <authorList>
            <person name="Minogue T."/>
            <person name="Wolcott M."/>
            <person name="Wasieloski L."/>
            <person name="Aguilar W."/>
            <person name="Moore D."/>
            <person name="Jaissle J."/>
            <person name="Tallon L."/>
            <person name="Sadzewicz L."/>
            <person name="Zhao X."/>
            <person name="Vavikolanu K."/>
            <person name="Mehta A."/>
            <person name="Aluvathingal J."/>
            <person name="Nadendla S."/>
            <person name="Yan Y."/>
            <person name="Sichtig H."/>
        </authorList>
    </citation>
    <scope>NUCLEOTIDE SEQUENCE [LARGE SCALE GENOMIC DNA]</scope>
    <source>
        <strain evidence="3">FDAARGOS_588</strain>
    </source>
</reference>
<dbReference type="RefSeq" id="WP_004196628.1">
    <property type="nucleotide sequence ID" value="NZ_CAJMTF010000020.1"/>
</dbReference>
<feature type="compositionally biased region" description="Basic and acidic residues" evidence="1">
    <location>
        <begin position="7"/>
        <end position="26"/>
    </location>
</feature>
<dbReference type="AlphaFoldDB" id="A0AAX1X4B8"/>